<dbReference type="Pfam" id="PF06978">
    <property type="entry name" value="POP1_N"/>
    <property type="match status" value="1"/>
</dbReference>
<protein>
    <recommendedName>
        <fullName evidence="2">Pop1 N-terminal domain-containing protein</fullName>
    </recommendedName>
</protein>
<evidence type="ECO:0000313" key="4">
    <source>
        <dbReference type="Proteomes" id="UP000664203"/>
    </source>
</evidence>
<dbReference type="PANTHER" id="PTHR22731">
    <property type="entry name" value="RIBONUCLEASES P/MRP PROTEIN SUBUNIT POP1"/>
    <property type="match status" value="1"/>
</dbReference>
<dbReference type="PANTHER" id="PTHR22731:SF3">
    <property type="entry name" value="RIBONUCLEASES P_MRP PROTEIN SUBUNIT POP1"/>
    <property type="match status" value="1"/>
</dbReference>
<dbReference type="Proteomes" id="UP000664203">
    <property type="component" value="Unassembled WGS sequence"/>
</dbReference>
<dbReference type="GO" id="GO:0005655">
    <property type="term" value="C:nucleolar ribonuclease P complex"/>
    <property type="evidence" value="ECO:0007669"/>
    <property type="project" value="InterPro"/>
</dbReference>
<dbReference type="InterPro" id="IPR039182">
    <property type="entry name" value="Pop1"/>
</dbReference>
<keyword evidence="4" id="KW-1185">Reference proteome</keyword>
<dbReference type="GO" id="GO:0001682">
    <property type="term" value="P:tRNA 5'-leader removal"/>
    <property type="evidence" value="ECO:0007669"/>
    <property type="project" value="InterPro"/>
</dbReference>
<feature type="domain" description="Pop1 N-terminal" evidence="2">
    <location>
        <begin position="57"/>
        <end position="118"/>
    </location>
</feature>
<gene>
    <name evidence="3" type="ORF">ALECFALPRED_003578</name>
</gene>
<comment type="caution">
    <text evidence="3">The sequence shown here is derived from an EMBL/GenBank/DDBJ whole genome shotgun (WGS) entry which is preliminary data.</text>
</comment>
<reference evidence="3" key="1">
    <citation type="submission" date="2021-03" db="EMBL/GenBank/DDBJ databases">
        <authorList>
            <person name="Tagirdzhanova G."/>
        </authorList>
    </citation>
    <scope>NUCLEOTIDE SEQUENCE</scope>
</reference>
<evidence type="ECO:0000313" key="3">
    <source>
        <dbReference type="EMBL" id="CAF9926917.1"/>
    </source>
</evidence>
<sequence length="123" mass="13546">MASSGPLKRKLPPQSSNPDPTSKRAAKRVKTFSARSILAQASDKALSKNGDLDVSAFVKAREFEIKAIAASMGASKNSLSTRAFQQLPKNLRRRTASHNVKRMPKRLRTRAAKEVHRAHKQGL</sequence>
<dbReference type="InterPro" id="IPR009723">
    <property type="entry name" value="Pop1_N"/>
</dbReference>
<accession>A0A8H3IG97</accession>
<feature type="region of interest" description="Disordered" evidence="1">
    <location>
        <begin position="93"/>
        <end position="123"/>
    </location>
</feature>
<dbReference type="AlphaFoldDB" id="A0A8H3IG97"/>
<feature type="region of interest" description="Disordered" evidence="1">
    <location>
        <begin position="1"/>
        <end position="29"/>
    </location>
</feature>
<dbReference type="EMBL" id="CAJPDR010000221">
    <property type="protein sequence ID" value="CAF9926917.1"/>
    <property type="molecule type" value="Genomic_DNA"/>
</dbReference>
<dbReference type="GO" id="GO:0000172">
    <property type="term" value="C:ribonuclease MRP complex"/>
    <property type="evidence" value="ECO:0007669"/>
    <property type="project" value="InterPro"/>
</dbReference>
<name>A0A8H3IG97_9LECA</name>
<dbReference type="OrthoDB" id="442863at2759"/>
<organism evidence="3 4">
    <name type="scientific">Alectoria fallacina</name>
    <dbReference type="NCBI Taxonomy" id="1903189"/>
    <lineage>
        <taxon>Eukaryota</taxon>
        <taxon>Fungi</taxon>
        <taxon>Dikarya</taxon>
        <taxon>Ascomycota</taxon>
        <taxon>Pezizomycotina</taxon>
        <taxon>Lecanoromycetes</taxon>
        <taxon>OSLEUM clade</taxon>
        <taxon>Lecanoromycetidae</taxon>
        <taxon>Lecanorales</taxon>
        <taxon>Lecanorineae</taxon>
        <taxon>Parmeliaceae</taxon>
        <taxon>Alectoria</taxon>
    </lineage>
</organism>
<evidence type="ECO:0000256" key="1">
    <source>
        <dbReference type="SAM" id="MobiDB-lite"/>
    </source>
</evidence>
<proteinExistence type="predicted"/>
<evidence type="ECO:0000259" key="2">
    <source>
        <dbReference type="Pfam" id="PF06978"/>
    </source>
</evidence>